<dbReference type="PROSITE" id="PS51257">
    <property type="entry name" value="PROKAR_LIPOPROTEIN"/>
    <property type="match status" value="1"/>
</dbReference>
<gene>
    <name evidence="2" type="ORF">SAMN04487931_102469</name>
</gene>
<dbReference type="RefSeq" id="WP_092231022.1">
    <property type="nucleotide sequence ID" value="NZ_FNLL01000002.1"/>
</dbReference>
<sequence>MTRIHGILATVLLTAFLVLGCSSNANSDAKSIIKNQANVTEDYVNGLVSAKNADDMVAAIENYTEGMKKLIPELKEFEKNYPEYKQGKMPEWMEADIKRLEAASAKIPEAMMKMVTYMMDGKVQAAMEKMGQEMSKLE</sequence>
<organism evidence="2 3">
    <name type="scientific">Desulfobacula phenolica</name>
    <dbReference type="NCBI Taxonomy" id="90732"/>
    <lineage>
        <taxon>Bacteria</taxon>
        <taxon>Pseudomonadati</taxon>
        <taxon>Thermodesulfobacteriota</taxon>
        <taxon>Desulfobacteria</taxon>
        <taxon>Desulfobacterales</taxon>
        <taxon>Desulfobacteraceae</taxon>
        <taxon>Desulfobacula</taxon>
    </lineage>
</organism>
<name>A0A1H2E3U5_9BACT</name>
<dbReference type="Proteomes" id="UP000199608">
    <property type="component" value="Unassembled WGS sequence"/>
</dbReference>
<dbReference type="AlphaFoldDB" id="A0A1H2E3U5"/>
<evidence type="ECO:0000313" key="2">
    <source>
        <dbReference type="EMBL" id="SDT89684.1"/>
    </source>
</evidence>
<protein>
    <submittedName>
        <fullName evidence="2">Uncharacterized protein</fullName>
    </submittedName>
</protein>
<proteinExistence type="predicted"/>
<evidence type="ECO:0000256" key="1">
    <source>
        <dbReference type="SAM" id="SignalP"/>
    </source>
</evidence>
<reference evidence="3" key="1">
    <citation type="submission" date="2016-10" db="EMBL/GenBank/DDBJ databases">
        <authorList>
            <person name="Varghese N."/>
            <person name="Submissions S."/>
        </authorList>
    </citation>
    <scope>NUCLEOTIDE SEQUENCE [LARGE SCALE GENOMIC DNA]</scope>
    <source>
        <strain evidence="3">DSM 3384</strain>
    </source>
</reference>
<dbReference type="EMBL" id="FNLL01000002">
    <property type="protein sequence ID" value="SDT89684.1"/>
    <property type="molecule type" value="Genomic_DNA"/>
</dbReference>
<feature type="signal peptide" evidence="1">
    <location>
        <begin position="1"/>
        <end position="27"/>
    </location>
</feature>
<evidence type="ECO:0000313" key="3">
    <source>
        <dbReference type="Proteomes" id="UP000199608"/>
    </source>
</evidence>
<keyword evidence="1" id="KW-0732">Signal</keyword>
<keyword evidence="3" id="KW-1185">Reference proteome</keyword>
<feature type="chain" id="PRO_5011638805" evidence="1">
    <location>
        <begin position="28"/>
        <end position="138"/>
    </location>
</feature>
<accession>A0A1H2E3U5</accession>